<keyword evidence="1" id="KW-0863">Zinc-finger</keyword>
<evidence type="ECO:0000259" key="2">
    <source>
        <dbReference type="PROSITE" id="PS50157"/>
    </source>
</evidence>
<dbReference type="EMBL" id="CAJNOV010010005">
    <property type="protein sequence ID" value="CAF1384734.1"/>
    <property type="molecule type" value="Genomic_DNA"/>
</dbReference>
<evidence type="ECO:0000313" key="7">
    <source>
        <dbReference type="Proteomes" id="UP000663855"/>
    </source>
</evidence>
<evidence type="ECO:0000313" key="6">
    <source>
        <dbReference type="EMBL" id="CAF3863124.1"/>
    </source>
</evidence>
<dbReference type="Proteomes" id="UP000681720">
    <property type="component" value="Unassembled WGS sequence"/>
</dbReference>
<proteinExistence type="predicted"/>
<feature type="domain" description="C2H2-type" evidence="2">
    <location>
        <begin position="40"/>
        <end position="63"/>
    </location>
</feature>
<dbReference type="EMBL" id="CAJOBH010000108">
    <property type="protein sequence ID" value="CAF3760837.1"/>
    <property type="molecule type" value="Genomic_DNA"/>
</dbReference>
<evidence type="ECO:0000256" key="1">
    <source>
        <dbReference type="PROSITE-ProRule" id="PRU00042"/>
    </source>
</evidence>
<dbReference type="InterPro" id="IPR013087">
    <property type="entry name" value="Znf_C2H2_type"/>
</dbReference>
<dbReference type="PROSITE" id="PS50157">
    <property type="entry name" value="ZINC_FINGER_C2H2_2"/>
    <property type="match status" value="1"/>
</dbReference>
<gene>
    <name evidence="5" type="ORF">BYL167_LOCUS853</name>
    <name evidence="3" type="ORF">CJN711_LOCUS21134</name>
    <name evidence="6" type="ORF">GIL414_LOCUS4605</name>
    <name evidence="4" type="ORF">KQP761_LOCUS37080</name>
</gene>
<dbReference type="OrthoDB" id="9970179at2759"/>
<evidence type="ECO:0000313" key="3">
    <source>
        <dbReference type="EMBL" id="CAF1384734.1"/>
    </source>
</evidence>
<dbReference type="AlphaFoldDB" id="A0A815K3R1"/>
<organism evidence="3 7">
    <name type="scientific">Rotaria magnacalcarata</name>
    <dbReference type="NCBI Taxonomy" id="392030"/>
    <lineage>
        <taxon>Eukaryota</taxon>
        <taxon>Metazoa</taxon>
        <taxon>Spiralia</taxon>
        <taxon>Gnathifera</taxon>
        <taxon>Rotifera</taxon>
        <taxon>Eurotatoria</taxon>
        <taxon>Bdelloidea</taxon>
        <taxon>Philodinida</taxon>
        <taxon>Philodinidae</taxon>
        <taxon>Rotaria</taxon>
    </lineage>
</organism>
<dbReference type="EMBL" id="CAJOBJ010001130">
    <property type="protein sequence ID" value="CAF3863124.1"/>
    <property type="molecule type" value="Genomic_DNA"/>
</dbReference>
<sequence>MGINGSNIAVEAIICRLRQFNDLASDLSKILNSKLIFHNYQCPRCSKTFALNQDLEQHFNENHVPITTNNVHMDYLGNLKPTEKSHPDDRYKAELHCLVCCYGWQTLEARENHIIQDHPNAIADDFD</sequence>
<keyword evidence="1" id="KW-0862">Zinc</keyword>
<dbReference type="Gene3D" id="3.30.160.60">
    <property type="entry name" value="Classic Zinc Finger"/>
    <property type="match status" value="1"/>
</dbReference>
<evidence type="ECO:0000313" key="4">
    <source>
        <dbReference type="EMBL" id="CAF1682333.1"/>
    </source>
</evidence>
<reference evidence="3" key="1">
    <citation type="submission" date="2021-02" db="EMBL/GenBank/DDBJ databases">
        <authorList>
            <person name="Nowell W R."/>
        </authorList>
    </citation>
    <scope>NUCLEOTIDE SEQUENCE</scope>
</reference>
<comment type="caution">
    <text evidence="3">The sequence shown here is derived from an EMBL/GenBank/DDBJ whole genome shotgun (WGS) entry which is preliminary data.</text>
</comment>
<accession>A0A815K3R1</accession>
<keyword evidence="1" id="KW-0479">Metal-binding</keyword>
<dbReference type="PROSITE" id="PS00028">
    <property type="entry name" value="ZINC_FINGER_C2H2_1"/>
    <property type="match status" value="1"/>
</dbReference>
<evidence type="ECO:0000313" key="5">
    <source>
        <dbReference type="EMBL" id="CAF3760837.1"/>
    </source>
</evidence>
<dbReference type="Proteomes" id="UP000663855">
    <property type="component" value="Unassembled WGS sequence"/>
</dbReference>
<protein>
    <recommendedName>
        <fullName evidence="2">C2H2-type domain-containing protein</fullName>
    </recommendedName>
</protein>
<dbReference type="Proteomes" id="UP000681967">
    <property type="component" value="Unassembled WGS sequence"/>
</dbReference>
<name>A0A815K3R1_9BILA</name>
<dbReference type="GO" id="GO:0008270">
    <property type="term" value="F:zinc ion binding"/>
    <property type="evidence" value="ECO:0007669"/>
    <property type="project" value="UniProtKB-KW"/>
</dbReference>
<dbReference type="EMBL" id="CAJNOW010020984">
    <property type="protein sequence ID" value="CAF1682333.1"/>
    <property type="molecule type" value="Genomic_DNA"/>
</dbReference>
<dbReference type="SMART" id="SM00355">
    <property type="entry name" value="ZnF_C2H2"/>
    <property type="match status" value="2"/>
</dbReference>
<dbReference type="Proteomes" id="UP000663834">
    <property type="component" value="Unassembled WGS sequence"/>
</dbReference>